<dbReference type="EMBL" id="FP929128">
    <property type="protein sequence ID" value="CBX96228.1"/>
    <property type="molecule type" value="Genomic_DNA"/>
</dbReference>
<protein>
    <recommendedName>
        <fullName evidence="5">Mid2 domain-containing protein</fullName>
    </recommendedName>
</protein>
<keyword evidence="1" id="KW-1133">Transmembrane helix</keyword>
<dbReference type="AlphaFoldDB" id="E4ZXY3"/>
<dbReference type="VEuPathDB" id="FungiDB:LEMA_P111470.1"/>
<keyword evidence="1" id="KW-0812">Transmembrane</keyword>
<evidence type="ECO:0008006" key="5">
    <source>
        <dbReference type="Google" id="ProtNLM"/>
    </source>
</evidence>
<dbReference type="Proteomes" id="UP000002668">
    <property type="component" value="Genome"/>
</dbReference>
<dbReference type="STRING" id="985895.E4ZXY3"/>
<evidence type="ECO:0000256" key="1">
    <source>
        <dbReference type="SAM" id="Phobius"/>
    </source>
</evidence>
<keyword evidence="4" id="KW-1185">Reference proteome</keyword>
<accession>E4ZXY3</accession>
<feature type="transmembrane region" description="Helical" evidence="1">
    <location>
        <begin position="537"/>
        <end position="560"/>
    </location>
</feature>
<reference evidence="4" key="1">
    <citation type="journal article" date="2011" name="Nat. Commun.">
        <title>Effector diversification within compartments of the Leptosphaeria maculans genome affected by Repeat-Induced Point mutations.</title>
        <authorList>
            <person name="Rouxel T."/>
            <person name="Grandaubert J."/>
            <person name="Hane J.K."/>
            <person name="Hoede C."/>
            <person name="van de Wouw A.P."/>
            <person name="Couloux A."/>
            <person name="Dominguez V."/>
            <person name="Anthouard V."/>
            <person name="Bally P."/>
            <person name="Bourras S."/>
            <person name="Cozijnsen A.J."/>
            <person name="Ciuffetti L.M."/>
            <person name="Degrave A."/>
            <person name="Dilmaghani A."/>
            <person name="Duret L."/>
            <person name="Fudal I."/>
            <person name="Goodwin S.B."/>
            <person name="Gout L."/>
            <person name="Glaser N."/>
            <person name="Linglin J."/>
            <person name="Kema G.H.J."/>
            <person name="Lapalu N."/>
            <person name="Lawrence C.B."/>
            <person name="May K."/>
            <person name="Meyer M."/>
            <person name="Ollivier B."/>
            <person name="Poulain J."/>
            <person name="Schoch C.L."/>
            <person name="Simon A."/>
            <person name="Spatafora J.W."/>
            <person name="Stachowiak A."/>
            <person name="Turgeon B.G."/>
            <person name="Tyler B.M."/>
            <person name="Vincent D."/>
            <person name="Weissenbach J."/>
            <person name="Amselem J."/>
            <person name="Quesneville H."/>
            <person name="Oliver R.P."/>
            <person name="Wincker P."/>
            <person name="Balesdent M.-H."/>
            <person name="Howlett B.J."/>
        </authorList>
    </citation>
    <scope>NUCLEOTIDE SEQUENCE [LARGE SCALE GENOMIC DNA]</scope>
    <source>
        <strain evidence="4">JN3 / isolate v23.1.3 / race Av1-4-5-6-7-8</strain>
    </source>
</reference>
<evidence type="ECO:0000256" key="2">
    <source>
        <dbReference type="SAM" id="SignalP"/>
    </source>
</evidence>
<dbReference type="OMA" id="WGPTPNT"/>
<evidence type="ECO:0000313" key="4">
    <source>
        <dbReference type="Proteomes" id="UP000002668"/>
    </source>
</evidence>
<dbReference type="InParanoid" id="E4ZXY3"/>
<gene>
    <name evidence="3" type="ORF">LEMA_P111470.1</name>
</gene>
<keyword evidence="2" id="KW-0732">Signal</keyword>
<name>E4ZXY3_LEPMJ</name>
<dbReference type="GeneID" id="13289780"/>
<dbReference type="HOGENOM" id="CLU_025283_0_0_1"/>
<proteinExistence type="predicted"/>
<feature type="signal peptide" evidence="2">
    <location>
        <begin position="1"/>
        <end position="19"/>
    </location>
</feature>
<evidence type="ECO:0000313" key="3">
    <source>
        <dbReference type="EMBL" id="CBX96228.1"/>
    </source>
</evidence>
<dbReference type="OrthoDB" id="4733706at2759"/>
<organism evidence="4">
    <name type="scientific">Leptosphaeria maculans (strain JN3 / isolate v23.1.3 / race Av1-4-5-6-7-8)</name>
    <name type="common">Blackleg fungus</name>
    <name type="synonym">Phoma lingam</name>
    <dbReference type="NCBI Taxonomy" id="985895"/>
    <lineage>
        <taxon>Eukaryota</taxon>
        <taxon>Fungi</taxon>
        <taxon>Dikarya</taxon>
        <taxon>Ascomycota</taxon>
        <taxon>Pezizomycotina</taxon>
        <taxon>Dothideomycetes</taxon>
        <taxon>Pleosporomycetidae</taxon>
        <taxon>Pleosporales</taxon>
        <taxon>Pleosporineae</taxon>
        <taxon>Leptosphaeriaceae</taxon>
        <taxon>Plenodomus</taxon>
        <taxon>Plenodomus lingam/Leptosphaeria maculans species complex</taxon>
    </lineage>
</organism>
<feature type="chain" id="PRO_5003193208" description="Mid2 domain-containing protein" evidence="2">
    <location>
        <begin position="20"/>
        <end position="655"/>
    </location>
</feature>
<keyword evidence="1" id="KW-0472">Membrane</keyword>
<sequence>MLVSRFTYLLLWPGYNVLASPPTSSLQTRSAPGNTVQDVYESIRQGLAIANLEKRYENKSEINLARRWTDATLLHVEVGTQSSENGGNSSVEINASIEVTCTTCYVRGLATAQITIGDGFDMGIAYNATAESVRQNVGQLASDISNYLDNYTDSVLTNVGDGFDWSDFDLPTFPYQFDLSVPPMPDCHLRFQFDDLELYMAVDTVLSAGATYELNLYSSNTPAGFAVGPVQFGFVVQVDLILAIDGEIDISSGIHIMLDDGVTMDLDLFGNNVTDLVVNGGKFEFLPVTVQSGGVVISAALRVGVHCGVEVGTPPSTDFSAIDEMRTGIEVAVFANVAEFVTNVTYAPEDEECEMKVVQAFNFAVGAIAGASMVVDLHGLDPQTWGPVPETSTAVYTTTLAEVCAIKGTPTPTQASITAVGEKQDDLTTTTISTTLMTTGVSCTITGIAACPASAQVSTKATTVKPLVTAVPSGVEATFPESVFEGVQSPITFGSHAKSIKATSGQPTAYVEPNHESPTDIHDDALDGQIQGVNIKLIIGLSVGLGVPILLAALAAIWVFQRRNKRTADETAAAAMLPNFHVQDVGHTDDPECSKQAGVTNVLALTPELLASYFLSTTIHYSSNHSVPSPVSMFCARYTCATIGSPTGDTGISWS</sequence>
<dbReference type="eggNOG" id="ENOG502RV0S">
    <property type="taxonomic scope" value="Eukaryota"/>
</dbReference>